<organism evidence="1 2">
    <name type="scientific">Pleurotus eryngii</name>
    <name type="common">Boletus of the steppes</name>
    <dbReference type="NCBI Taxonomy" id="5323"/>
    <lineage>
        <taxon>Eukaryota</taxon>
        <taxon>Fungi</taxon>
        <taxon>Dikarya</taxon>
        <taxon>Basidiomycota</taxon>
        <taxon>Agaricomycotina</taxon>
        <taxon>Agaricomycetes</taxon>
        <taxon>Agaricomycetidae</taxon>
        <taxon>Agaricales</taxon>
        <taxon>Pleurotineae</taxon>
        <taxon>Pleurotaceae</taxon>
        <taxon>Pleurotus</taxon>
    </lineage>
</organism>
<dbReference type="OrthoDB" id="3060725at2759"/>
<dbReference type="Proteomes" id="UP000807025">
    <property type="component" value="Unassembled WGS sequence"/>
</dbReference>
<gene>
    <name evidence="1" type="ORF">BDN71DRAFT_1503252</name>
</gene>
<sequence length="184" mass="20482">MVLGCILPLSTGTQQSTTGTHQVLPIPIGEAVHDVLVLGRPGWGNVELDTFYAAQCDNFARLTFKESQALDFPIVTLGHFPYLGSAEKTFHVRFPCKYQSLEGAPILFDFLSGKVRALYPVFTMQDYRQGNFEVHEQPVVQQAIYNSMDELVKPWEQCDVLKPGTLVAANVTINVECMNEALVM</sequence>
<dbReference type="EMBL" id="MU154533">
    <property type="protein sequence ID" value="KAF9499207.1"/>
    <property type="molecule type" value="Genomic_DNA"/>
</dbReference>
<name>A0A9P6DC11_PLEER</name>
<comment type="caution">
    <text evidence="1">The sequence shown here is derived from an EMBL/GenBank/DDBJ whole genome shotgun (WGS) entry which is preliminary data.</text>
</comment>
<accession>A0A9P6DC11</accession>
<dbReference type="AlphaFoldDB" id="A0A9P6DC11"/>
<keyword evidence="2" id="KW-1185">Reference proteome</keyword>
<evidence type="ECO:0000313" key="2">
    <source>
        <dbReference type="Proteomes" id="UP000807025"/>
    </source>
</evidence>
<reference evidence="1" key="1">
    <citation type="submission" date="2020-11" db="EMBL/GenBank/DDBJ databases">
        <authorList>
            <consortium name="DOE Joint Genome Institute"/>
            <person name="Ahrendt S."/>
            <person name="Riley R."/>
            <person name="Andreopoulos W."/>
            <person name="Labutti K."/>
            <person name="Pangilinan J."/>
            <person name="Ruiz-Duenas F.J."/>
            <person name="Barrasa J.M."/>
            <person name="Sanchez-Garcia M."/>
            <person name="Camarero S."/>
            <person name="Miyauchi S."/>
            <person name="Serrano A."/>
            <person name="Linde D."/>
            <person name="Babiker R."/>
            <person name="Drula E."/>
            <person name="Ayuso-Fernandez I."/>
            <person name="Pacheco R."/>
            <person name="Padilla G."/>
            <person name="Ferreira P."/>
            <person name="Barriuso J."/>
            <person name="Kellner H."/>
            <person name="Castanera R."/>
            <person name="Alfaro M."/>
            <person name="Ramirez L."/>
            <person name="Pisabarro A.G."/>
            <person name="Kuo A."/>
            <person name="Tritt A."/>
            <person name="Lipzen A."/>
            <person name="He G."/>
            <person name="Yan M."/>
            <person name="Ng V."/>
            <person name="Cullen D."/>
            <person name="Martin F."/>
            <person name="Rosso M.-N."/>
            <person name="Henrissat B."/>
            <person name="Hibbett D."/>
            <person name="Martinez A.T."/>
            <person name="Grigoriev I.V."/>
        </authorList>
    </citation>
    <scope>NUCLEOTIDE SEQUENCE</scope>
    <source>
        <strain evidence="1">ATCC 90797</strain>
    </source>
</reference>
<evidence type="ECO:0000313" key="1">
    <source>
        <dbReference type="EMBL" id="KAF9499207.1"/>
    </source>
</evidence>
<protein>
    <submittedName>
        <fullName evidence="1">Uncharacterized protein</fullName>
    </submittedName>
</protein>
<proteinExistence type="predicted"/>